<comment type="pathway">
    <text evidence="3">Cofactor biosynthesis; adenosylcobalamin biosynthesis.</text>
</comment>
<dbReference type="EC" id="4.1.1.81" evidence="4"/>
<dbReference type="AlphaFoldDB" id="K6XRH4"/>
<evidence type="ECO:0000256" key="5">
    <source>
        <dbReference type="ARBA" id="ARBA00022573"/>
    </source>
</evidence>
<feature type="domain" description="Aminotransferase class I/classII large" evidence="10">
    <location>
        <begin position="72"/>
        <end position="348"/>
    </location>
</feature>
<comment type="function">
    <text evidence="2">Decarboxylates L-threonine-O-3-phosphate to yield (R)-1-amino-2-propanol O-2-phosphate, the precursor for the linkage between the nucleotide loop and the corrin ring in cobalamin.</text>
</comment>
<evidence type="ECO:0000256" key="2">
    <source>
        <dbReference type="ARBA" id="ARBA00003444"/>
    </source>
</evidence>
<evidence type="ECO:0000256" key="9">
    <source>
        <dbReference type="ARBA" id="ARBA00048531"/>
    </source>
</evidence>
<reference evidence="11 12" key="1">
    <citation type="journal article" date="2017" name="Antonie Van Leeuwenhoek">
        <title>Rhizobium rhizosphaerae sp. nov., a novel species isolated from rice rhizosphere.</title>
        <authorList>
            <person name="Zhao J.J."/>
            <person name="Zhang J."/>
            <person name="Zhang R.J."/>
            <person name="Zhang C.W."/>
            <person name="Yin H.Q."/>
            <person name="Zhang X.X."/>
        </authorList>
    </citation>
    <scope>NUCLEOTIDE SEQUENCE [LARGE SCALE GENOMIC DNA]</scope>
    <source>
        <strain evidence="11 12">KMM 241</strain>
    </source>
</reference>
<proteinExistence type="predicted"/>
<dbReference type="GO" id="GO:0009236">
    <property type="term" value="P:cobalamin biosynthetic process"/>
    <property type="evidence" value="ECO:0007669"/>
    <property type="project" value="UniProtKB-UniPathway"/>
</dbReference>
<dbReference type="InterPro" id="IPR004839">
    <property type="entry name" value="Aminotransferase_I/II_large"/>
</dbReference>
<organism evidence="11 12">
    <name type="scientific">Paraglaciecola mesophila KMM 241</name>
    <dbReference type="NCBI Taxonomy" id="1128912"/>
    <lineage>
        <taxon>Bacteria</taxon>
        <taxon>Pseudomonadati</taxon>
        <taxon>Pseudomonadota</taxon>
        <taxon>Gammaproteobacteria</taxon>
        <taxon>Alteromonadales</taxon>
        <taxon>Alteromonadaceae</taxon>
        <taxon>Paraglaciecola</taxon>
    </lineage>
</organism>
<name>K6XRH4_9ALTE</name>
<evidence type="ECO:0000259" key="10">
    <source>
        <dbReference type="Pfam" id="PF00155"/>
    </source>
</evidence>
<evidence type="ECO:0000256" key="8">
    <source>
        <dbReference type="ARBA" id="ARBA00029996"/>
    </source>
</evidence>
<dbReference type="InterPro" id="IPR015424">
    <property type="entry name" value="PyrdxlP-dep_Trfase"/>
</dbReference>
<dbReference type="NCBIfam" id="TIGR01140">
    <property type="entry name" value="L_thr_O3P_dcar"/>
    <property type="match status" value="1"/>
</dbReference>
<dbReference type="SUPFAM" id="SSF53383">
    <property type="entry name" value="PLP-dependent transferases"/>
    <property type="match status" value="1"/>
</dbReference>
<keyword evidence="5" id="KW-0169">Cobalamin biosynthesis</keyword>
<dbReference type="Proteomes" id="UP000006263">
    <property type="component" value="Unassembled WGS sequence"/>
</dbReference>
<evidence type="ECO:0000256" key="6">
    <source>
        <dbReference type="ARBA" id="ARBA00022898"/>
    </source>
</evidence>
<evidence type="ECO:0000256" key="4">
    <source>
        <dbReference type="ARBA" id="ARBA00012285"/>
    </source>
</evidence>
<keyword evidence="6" id="KW-0663">Pyridoxal phosphate</keyword>
<keyword evidence="7" id="KW-0456">Lyase</keyword>
<dbReference type="GO" id="GO:0048472">
    <property type="term" value="F:threonine-phosphate decarboxylase activity"/>
    <property type="evidence" value="ECO:0007669"/>
    <property type="project" value="UniProtKB-EC"/>
</dbReference>
<dbReference type="Pfam" id="PF00155">
    <property type="entry name" value="Aminotran_1_2"/>
    <property type="match status" value="1"/>
</dbReference>
<evidence type="ECO:0000256" key="3">
    <source>
        <dbReference type="ARBA" id="ARBA00004953"/>
    </source>
</evidence>
<dbReference type="InterPro" id="IPR015421">
    <property type="entry name" value="PyrdxlP-dep_Trfase_major"/>
</dbReference>
<dbReference type="PANTHER" id="PTHR42885:SF1">
    <property type="entry name" value="THREONINE-PHOSPHATE DECARBOXYLASE"/>
    <property type="match status" value="1"/>
</dbReference>
<dbReference type="InterPro" id="IPR005860">
    <property type="entry name" value="CobD"/>
</dbReference>
<dbReference type="InterPro" id="IPR004838">
    <property type="entry name" value="NHTrfase_class1_PyrdxlP-BS"/>
</dbReference>
<dbReference type="RefSeq" id="WP_006991370.1">
    <property type="nucleotide sequence ID" value="NZ_BAEP01000018.1"/>
</dbReference>
<dbReference type="CDD" id="cd00609">
    <property type="entry name" value="AAT_like"/>
    <property type="match status" value="1"/>
</dbReference>
<dbReference type="EMBL" id="BAEP01000018">
    <property type="protein sequence ID" value="GAC23219.1"/>
    <property type="molecule type" value="Genomic_DNA"/>
</dbReference>
<evidence type="ECO:0000313" key="12">
    <source>
        <dbReference type="Proteomes" id="UP000006263"/>
    </source>
</evidence>
<comment type="catalytic activity">
    <reaction evidence="9">
        <text>O-phospho-L-threonine + H(+) = (R)-1-aminopropan-2-yl phosphate + CO2</text>
        <dbReference type="Rhea" id="RHEA:11492"/>
        <dbReference type="ChEBI" id="CHEBI:15378"/>
        <dbReference type="ChEBI" id="CHEBI:16526"/>
        <dbReference type="ChEBI" id="CHEBI:58563"/>
        <dbReference type="ChEBI" id="CHEBI:58675"/>
        <dbReference type="EC" id="4.1.1.81"/>
    </reaction>
</comment>
<dbReference type="InterPro" id="IPR015422">
    <property type="entry name" value="PyrdxlP-dep_Trfase_small"/>
</dbReference>
<dbReference type="Gene3D" id="3.40.640.10">
    <property type="entry name" value="Type I PLP-dependent aspartate aminotransferase-like (Major domain)"/>
    <property type="match status" value="1"/>
</dbReference>
<dbReference type="eggNOG" id="COG0079">
    <property type="taxonomic scope" value="Bacteria"/>
</dbReference>
<evidence type="ECO:0000313" key="11">
    <source>
        <dbReference type="EMBL" id="GAC23219.1"/>
    </source>
</evidence>
<dbReference type="OrthoDB" id="9799304at2"/>
<sequence length="361" mass="40457">MDKNIKEQALVHGGQLSTIAQRYQIEEKDWLDLSTGIAPIAYPVGIIPTACWQRLPQNNEGLLHAARGYYQTHNLLPTPGSQSIIQMLPQLCRARGFASSKVWLPKVGYQEHRKAWQKANFQTIDYTDVTELSQIEHEDIVLLINPNNPTGQLYPSEDVTALYSAIKAKQGLLIIDEAFMDTTPQQSMVQAFGRHNNYPIGQRDSAERQDNSDSLIILRSVGKFFGLAGIRLGFVLANEDWLNAMALSLGPWAVSGPALFVGEQALANTRWQEEQRVVLCRLSSTLKSILKQAFTQTVQGTLLFRTVRIPHAPAIFEALCQQGIYVRLCDEKDALRFGIPDEQGLKRLENALNSSPVRQYL</sequence>
<dbReference type="PROSITE" id="PS00105">
    <property type="entry name" value="AA_TRANSFER_CLASS_1"/>
    <property type="match status" value="1"/>
</dbReference>
<dbReference type="UniPathway" id="UPA00148"/>
<comment type="caution">
    <text evidence="11">The sequence shown here is derived from an EMBL/GenBank/DDBJ whole genome shotgun (WGS) entry which is preliminary data.</text>
</comment>
<dbReference type="Gene3D" id="3.90.1150.10">
    <property type="entry name" value="Aspartate Aminotransferase, domain 1"/>
    <property type="match status" value="1"/>
</dbReference>
<evidence type="ECO:0000256" key="1">
    <source>
        <dbReference type="ARBA" id="ARBA00001933"/>
    </source>
</evidence>
<gene>
    <name evidence="11" type="primary">cobC</name>
    <name evidence="11" type="ORF">GMES_0919</name>
</gene>
<dbReference type="PANTHER" id="PTHR42885">
    <property type="entry name" value="HISTIDINOL-PHOSPHATE AMINOTRANSFERASE-RELATED"/>
    <property type="match status" value="1"/>
</dbReference>
<accession>K6XRH4</accession>
<comment type="cofactor">
    <cofactor evidence="1">
        <name>pyridoxal 5'-phosphate</name>
        <dbReference type="ChEBI" id="CHEBI:597326"/>
    </cofactor>
</comment>
<protein>
    <recommendedName>
        <fullName evidence="4">threonine-phosphate decarboxylase</fullName>
        <ecNumber evidence="4">4.1.1.81</ecNumber>
    </recommendedName>
    <alternativeName>
        <fullName evidence="8">L-threonine-O-3-phosphate decarboxylase</fullName>
    </alternativeName>
</protein>
<evidence type="ECO:0000256" key="7">
    <source>
        <dbReference type="ARBA" id="ARBA00023239"/>
    </source>
</evidence>
<dbReference type="GO" id="GO:0030170">
    <property type="term" value="F:pyridoxal phosphate binding"/>
    <property type="evidence" value="ECO:0007669"/>
    <property type="project" value="InterPro"/>
</dbReference>